<reference evidence="2" key="1">
    <citation type="submission" date="2018-04" db="EMBL/GenBank/DDBJ databases">
        <title>Whole genome sequencing of Hypsizygus marmoreus.</title>
        <authorList>
            <person name="Choi I.-G."/>
            <person name="Min B."/>
            <person name="Kim J.-G."/>
            <person name="Kim S."/>
            <person name="Oh Y.-L."/>
            <person name="Kong W.-S."/>
            <person name="Park H."/>
            <person name="Jeong J."/>
            <person name="Song E.-S."/>
        </authorList>
    </citation>
    <scope>NUCLEOTIDE SEQUENCE [LARGE SCALE GENOMIC DNA]</scope>
    <source>
        <strain evidence="2">51987-8</strain>
    </source>
</reference>
<keyword evidence="3" id="KW-1185">Reference proteome</keyword>
<dbReference type="AlphaFoldDB" id="A0A369JAK7"/>
<gene>
    <name evidence="2" type="ORF">Hypma_000601</name>
</gene>
<dbReference type="OrthoDB" id="3043234at2759"/>
<feature type="compositionally biased region" description="Acidic residues" evidence="1">
    <location>
        <begin position="798"/>
        <end position="823"/>
    </location>
</feature>
<dbReference type="EMBL" id="LUEZ02000106">
    <property type="protein sequence ID" value="RDB18250.1"/>
    <property type="molecule type" value="Genomic_DNA"/>
</dbReference>
<evidence type="ECO:0000313" key="2">
    <source>
        <dbReference type="EMBL" id="RDB18250.1"/>
    </source>
</evidence>
<evidence type="ECO:0000313" key="3">
    <source>
        <dbReference type="Proteomes" id="UP000076154"/>
    </source>
</evidence>
<accession>A0A369JAK7</accession>
<feature type="region of interest" description="Disordered" evidence="1">
    <location>
        <begin position="792"/>
        <end position="823"/>
    </location>
</feature>
<dbReference type="Proteomes" id="UP000076154">
    <property type="component" value="Unassembled WGS sequence"/>
</dbReference>
<name>A0A369JAK7_HYPMA</name>
<dbReference type="STRING" id="39966.A0A369JAK7"/>
<comment type="caution">
    <text evidence="2">The sequence shown here is derived from an EMBL/GenBank/DDBJ whole genome shotgun (WGS) entry which is preliminary data.</text>
</comment>
<proteinExistence type="predicted"/>
<dbReference type="InParanoid" id="A0A369JAK7"/>
<protein>
    <submittedName>
        <fullName evidence="2">Uncharacterized protein</fullName>
    </submittedName>
</protein>
<evidence type="ECO:0000256" key="1">
    <source>
        <dbReference type="SAM" id="MobiDB-lite"/>
    </source>
</evidence>
<organism evidence="2 3">
    <name type="scientific">Hypsizygus marmoreus</name>
    <name type="common">White beech mushroom</name>
    <name type="synonym">Agaricus marmoreus</name>
    <dbReference type="NCBI Taxonomy" id="39966"/>
    <lineage>
        <taxon>Eukaryota</taxon>
        <taxon>Fungi</taxon>
        <taxon>Dikarya</taxon>
        <taxon>Basidiomycota</taxon>
        <taxon>Agaricomycotina</taxon>
        <taxon>Agaricomycetes</taxon>
        <taxon>Agaricomycetidae</taxon>
        <taxon>Agaricales</taxon>
        <taxon>Tricholomatineae</taxon>
        <taxon>Lyophyllaceae</taxon>
        <taxon>Hypsizygus</taxon>
    </lineage>
</organism>
<sequence>MDGLQGLRILKKQRTWAATKGGTYTIQARRLARRLSQAGCAEEKVTFAISACAEAFGIIVTRNISRRTVRRAKKEGGIYGLMQLGREIHQADGFGKSSDGTSHRKTTYESVHACVLAPTYAPDADDSDRSTWTQQLRFVDVSPAVDHTAQSQFENGQHLAARIMKTYSDSPLASRDGATMETDDYIRKQIFQNMDHAADGKKKFALNGEWKKAVLFKDLGLKEMETMDLDDVLKLLVSLTEEEIAEAQADAAKLNPAKDKLTAMNVLEIKLGSEIFNKMTSVQQGLVYLWVFGGCCGHKDLNAFRYGVVKMTAGWELWKRPAPVLLANKANDAVIRLGENADSAAVQRAVDSSTRGGVKLGSLSGALFNHKSEGQGYQDVHRHFMSKRKRELHDIHDHTRFPDTSNTRYQSHSYASAELTKFLDLYVELVEEVWDSKAKVGLNHLEENVAKGLEDPSTVTELAAMALYGCSVSWPYLREARGPGGKIINLLDLGNLHRRLPIFCDRVSANPRLLLDLDGSLELKTIDGKPWIDPHLVTAIRVMSSELPDLEGAISDMFSGAVEGWRRFTPEFVVPGGTFDLLTPEQRGRLFIPSTNDANEGGLGSWRVHVWYHPSSTAASFSSQARHTRNNTDGFVNKLCDHADHLYVMQQARLEDASGKSSKFRKHLLAAQYNHAEKARQKQIAMAQKKQTELARLANVGLILNRPQVKRMTIPQLDDQLSIHRKILNDVILLKVLQKDLKNRAFKLSAVLAAITRNEAQIMLLHALITRNGDHADLSSVDSDNAGMIDIGAGSVEEPLDAEDNEIGEDYMEDDDEYYDAPR</sequence>